<dbReference type="InterPro" id="IPR017941">
    <property type="entry name" value="Rieske_2Fe-2S"/>
</dbReference>
<evidence type="ECO:0000313" key="8">
    <source>
        <dbReference type="EMBL" id="EKF75186.1"/>
    </source>
</evidence>
<sequence>MNSAVNVEWQPVCRLEEVLPGTGVGVRLAGGQAALFRTREDELFALDNHDPFSRANVLSRGLLGSLGGKKVVASPIYKQHFCLDSGQCLEDESVRLTVYPVRLNGSQVEVGVAV</sequence>
<dbReference type="Gene3D" id="2.102.10.10">
    <property type="entry name" value="Rieske [2Fe-2S] iron-sulphur domain"/>
    <property type="match status" value="1"/>
</dbReference>
<gene>
    <name evidence="8" type="ORF">A11A3_04380</name>
</gene>
<organism evidence="8 9">
    <name type="scientific">Alcanivorax hongdengensis A-11-3</name>
    <dbReference type="NCBI Taxonomy" id="1177179"/>
    <lineage>
        <taxon>Bacteria</taxon>
        <taxon>Pseudomonadati</taxon>
        <taxon>Pseudomonadota</taxon>
        <taxon>Gammaproteobacteria</taxon>
        <taxon>Oceanospirillales</taxon>
        <taxon>Alcanivoracaceae</taxon>
        <taxon>Alcanivorax</taxon>
    </lineage>
</organism>
<accession>L0WDR6</accession>
<dbReference type="STRING" id="1177179.A11A3_04380"/>
<dbReference type="GO" id="GO:0008942">
    <property type="term" value="F:nitrite reductase [NAD(P)H] activity"/>
    <property type="evidence" value="ECO:0007669"/>
    <property type="project" value="InterPro"/>
</dbReference>
<reference evidence="8 9" key="1">
    <citation type="journal article" date="2012" name="J. Bacteriol.">
        <title>Genome Sequence of the Alkane-Degrading Bacterium Alcanivorax hongdengensis Type Strain A-11-3.</title>
        <authorList>
            <person name="Lai Q."/>
            <person name="Shao Z."/>
        </authorList>
    </citation>
    <scope>NUCLEOTIDE SEQUENCE [LARGE SCALE GENOMIC DNA]</scope>
    <source>
        <strain evidence="8 9">A-11-3</strain>
    </source>
</reference>
<dbReference type="PATRIC" id="fig|1177179.3.peg.873"/>
<evidence type="ECO:0000256" key="6">
    <source>
        <dbReference type="ARBA" id="ARBA00023063"/>
    </source>
</evidence>
<dbReference type="eggNOG" id="COG2146">
    <property type="taxonomic scope" value="Bacteria"/>
</dbReference>
<dbReference type="GO" id="GO:0042128">
    <property type="term" value="P:nitrate assimilation"/>
    <property type="evidence" value="ECO:0007669"/>
    <property type="project" value="UniProtKB-KW"/>
</dbReference>
<dbReference type="GO" id="GO:0051537">
    <property type="term" value="F:2 iron, 2 sulfur cluster binding"/>
    <property type="evidence" value="ECO:0007669"/>
    <property type="project" value="UniProtKB-KW"/>
</dbReference>
<dbReference type="RefSeq" id="WP_008928061.1">
    <property type="nucleotide sequence ID" value="NZ_AMRJ01000004.1"/>
</dbReference>
<dbReference type="SUPFAM" id="SSF50022">
    <property type="entry name" value="ISP domain"/>
    <property type="match status" value="1"/>
</dbReference>
<keyword evidence="3" id="KW-0560">Oxidoreductase</keyword>
<keyword evidence="4" id="KW-0408">Iron</keyword>
<dbReference type="PANTHER" id="PTHR40562:SF1">
    <property type="entry name" value="NITRITE REDUCTASE (NADH) SMALL SUBUNIT"/>
    <property type="match status" value="1"/>
</dbReference>
<evidence type="ECO:0000313" key="9">
    <source>
        <dbReference type="Proteomes" id="UP000010164"/>
    </source>
</evidence>
<dbReference type="PROSITE" id="PS51300">
    <property type="entry name" value="NIRD"/>
    <property type="match status" value="1"/>
</dbReference>
<dbReference type="Pfam" id="PF13806">
    <property type="entry name" value="Rieske_2"/>
    <property type="match status" value="1"/>
</dbReference>
<dbReference type="PROSITE" id="PS51296">
    <property type="entry name" value="RIESKE"/>
    <property type="match status" value="1"/>
</dbReference>
<dbReference type="Proteomes" id="UP000010164">
    <property type="component" value="Unassembled WGS sequence"/>
</dbReference>
<evidence type="ECO:0000259" key="7">
    <source>
        <dbReference type="PROSITE" id="PS51296"/>
    </source>
</evidence>
<proteinExistence type="predicted"/>
<keyword evidence="9" id="KW-1185">Reference proteome</keyword>
<comment type="caution">
    <text evidence="8">The sequence shown here is derived from an EMBL/GenBank/DDBJ whole genome shotgun (WGS) entry which is preliminary data.</text>
</comment>
<evidence type="ECO:0000256" key="2">
    <source>
        <dbReference type="ARBA" id="ARBA00022723"/>
    </source>
</evidence>
<dbReference type="NCBIfam" id="TIGR02378">
    <property type="entry name" value="nirD_assim_sml"/>
    <property type="match status" value="1"/>
</dbReference>
<dbReference type="EMBL" id="AMRJ01000004">
    <property type="protein sequence ID" value="EKF75186.1"/>
    <property type="molecule type" value="Genomic_DNA"/>
</dbReference>
<feature type="domain" description="Rieske" evidence="7">
    <location>
        <begin position="10"/>
        <end position="110"/>
    </location>
</feature>
<dbReference type="OrthoDB" id="516687at2"/>
<evidence type="ECO:0000256" key="5">
    <source>
        <dbReference type="ARBA" id="ARBA00023014"/>
    </source>
</evidence>
<dbReference type="AlphaFoldDB" id="L0WDR6"/>
<dbReference type="GO" id="GO:0046872">
    <property type="term" value="F:metal ion binding"/>
    <property type="evidence" value="ECO:0007669"/>
    <property type="project" value="UniProtKB-KW"/>
</dbReference>
<protein>
    <submittedName>
        <fullName evidence="8">Nitrite reductase small subunit</fullName>
    </submittedName>
</protein>
<dbReference type="InterPro" id="IPR017881">
    <property type="entry name" value="NirD"/>
</dbReference>
<name>L0WDR6_9GAMM</name>
<dbReference type="CDD" id="cd03529">
    <property type="entry name" value="Rieske_NirD"/>
    <property type="match status" value="1"/>
</dbReference>
<keyword evidence="6" id="KW-0534">Nitrate assimilation</keyword>
<evidence type="ECO:0000256" key="1">
    <source>
        <dbReference type="ARBA" id="ARBA00022714"/>
    </source>
</evidence>
<dbReference type="PANTHER" id="PTHR40562">
    <property type="match status" value="1"/>
</dbReference>
<keyword evidence="1" id="KW-0001">2Fe-2S</keyword>
<keyword evidence="5" id="KW-0411">Iron-sulfur</keyword>
<evidence type="ECO:0000256" key="3">
    <source>
        <dbReference type="ARBA" id="ARBA00023002"/>
    </source>
</evidence>
<dbReference type="InterPro" id="IPR036922">
    <property type="entry name" value="Rieske_2Fe-2S_sf"/>
</dbReference>
<dbReference type="InterPro" id="IPR012748">
    <property type="entry name" value="Rieske-like_NirD"/>
</dbReference>
<keyword evidence="2" id="KW-0479">Metal-binding</keyword>
<evidence type="ECO:0000256" key="4">
    <source>
        <dbReference type="ARBA" id="ARBA00023004"/>
    </source>
</evidence>